<name>A0A0C3GLF6_OIDMZ</name>
<protein>
    <submittedName>
        <fullName evidence="1">Uncharacterized protein</fullName>
    </submittedName>
</protein>
<gene>
    <name evidence="1" type="ORF">OIDMADRAFT_82601</name>
</gene>
<feature type="non-terminal residue" evidence="1">
    <location>
        <position position="50"/>
    </location>
</feature>
<organism evidence="1 2">
    <name type="scientific">Oidiodendron maius (strain Zn)</name>
    <dbReference type="NCBI Taxonomy" id="913774"/>
    <lineage>
        <taxon>Eukaryota</taxon>
        <taxon>Fungi</taxon>
        <taxon>Dikarya</taxon>
        <taxon>Ascomycota</taxon>
        <taxon>Pezizomycotina</taxon>
        <taxon>Leotiomycetes</taxon>
        <taxon>Leotiomycetes incertae sedis</taxon>
        <taxon>Myxotrichaceae</taxon>
        <taxon>Oidiodendron</taxon>
    </lineage>
</organism>
<dbReference type="EMBL" id="KN832883">
    <property type="protein sequence ID" value="KIM96960.1"/>
    <property type="molecule type" value="Genomic_DNA"/>
</dbReference>
<reference evidence="2" key="2">
    <citation type="submission" date="2015-01" db="EMBL/GenBank/DDBJ databases">
        <title>Evolutionary Origins and Diversification of the Mycorrhizal Mutualists.</title>
        <authorList>
            <consortium name="DOE Joint Genome Institute"/>
            <consortium name="Mycorrhizal Genomics Consortium"/>
            <person name="Kohler A."/>
            <person name="Kuo A."/>
            <person name="Nagy L.G."/>
            <person name="Floudas D."/>
            <person name="Copeland A."/>
            <person name="Barry K.W."/>
            <person name="Cichocki N."/>
            <person name="Veneault-Fourrey C."/>
            <person name="LaButti K."/>
            <person name="Lindquist E.A."/>
            <person name="Lipzen A."/>
            <person name="Lundell T."/>
            <person name="Morin E."/>
            <person name="Murat C."/>
            <person name="Riley R."/>
            <person name="Ohm R."/>
            <person name="Sun H."/>
            <person name="Tunlid A."/>
            <person name="Henrissat B."/>
            <person name="Grigoriev I.V."/>
            <person name="Hibbett D.S."/>
            <person name="Martin F."/>
        </authorList>
    </citation>
    <scope>NUCLEOTIDE SEQUENCE [LARGE SCALE GENOMIC DNA]</scope>
    <source>
        <strain evidence="2">Zn</strain>
    </source>
</reference>
<dbReference type="Proteomes" id="UP000054321">
    <property type="component" value="Unassembled WGS sequence"/>
</dbReference>
<sequence>MAQSQNCVHSFKLLQSGSIFVKWVCLTCHSGSSQHIFECKYCRLMTCPQC</sequence>
<accession>A0A0C3GLF6</accession>
<reference evidence="1 2" key="1">
    <citation type="submission" date="2014-04" db="EMBL/GenBank/DDBJ databases">
        <authorList>
            <consortium name="DOE Joint Genome Institute"/>
            <person name="Kuo A."/>
            <person name="Martino E."/>
            <person name="Perotto S."/>
            <person name="Kohler A."/>
            <person name="Nagy L.G."/>
            <person name="Floudas D."/>
            <person name="Copeland A."/>
            <person name="Barry K.W."/>
            <person name="Cichocki N."/>
            <person name="Veneault-Fourrey C."/>
            <person name="LaButti K."/>
            <person name="Lindquist E.A."/>
            <person name="Lipzen A."/>
            <person name="Lundell T."/>
            <person name="Morin E."/>
            <person name="Murat C."/>
            <person name="Sun H."/>
            <person name="Tunlid A."/>
            <person name="Henrissat B."/>
            <person name="Grigoriev I.V."/>
            <person name="Hibbett D.S."/>
            <person name="Martin F."/>
            <person name="Nordberg H.P."/>
            <person name="Cantor M.N."/>
            <person name="Hua S.X."/>
        </authorList>
    </citation>
    <scope>NUCLEOTIDE SEQUENCE [LARGE SCALE GENOMIC DNA]</scope>
    <source>
        <strain evidence="1 2">Zn</strain>
    </source>
</reference>
<dbReference type="AlphaFoldDB" id="A0A0C3GLF6"/>
<proteinExistence type="predicted"/>
<dbReference type="InParanoid" id="A0A0C3GLF6"/>
<evidence type="ECO:0000313" key="2">
    <source>
        <dbReference type="Proteomes" id="UP000054321"/>
    </source>
</evidence>
<keyword evidence="2" id="KW-1185">Reference proteome</keyword>
<evidence type="ECO:0000313" key="1">
    <source>
        <dbReference type="EMBL" id="KIM96960.1"/>
    </source>
</evidence>
<dbReference type="HOGENOM" id="CLU_212308_0_0_1"/>